<comment type="caution">
    <text evidence="2">The sequence shown here is derived from an EMBL/GenBank/DDBJ whole genome shotgun (WGS) entry which is preliminary data.</text>
</comment>
<reference evidence="2 3" key="1">
    <citation type="submission" date="2019-07" db="EMBL/GenBank/DDBJ databases">
        <title>Annotation for the trematode Paragonimus westermani.</title>
        <authorList>
            <person name="Choi Y.-J."/>
        </authorList>
    </citation>
    <scope>NUCLEOTIDE SEQUENCE [LARGE SCALE GENOMIC DNA]</scope>
    <source>
        <strain evidence="2">180907_Pwestermani</strain>
    </source>
</reference>
<sequence length="254" mass="28859">MGIQISKPVKKLKPHITLDRTDHEVPCRVRPIKSAESQRNGNATKLIEHDRTILFSPIPTSPACSLFSTISSHRPRLGTSPAEQTKHRSTADMTSNEDKCWLKQNYNPQLYNSHLKLQNDTRPPWKPCSMISNRYERQVMHTNGSTNSRCVFTEFPYRNESRLSRKPKKFDRKSVSSSLTVLCDGRLQLGEAHLRRCTAAQQVQANKPDILDSLSGHNHNKTNLRTPFACEPRKLYTLNKNCTTTTSGNCNIGM</sequence>
<feature type="region of interest" description="Disordered" evidence="1">
    <location>
        <begin position="74"/>
        <end position="93"/>
    </location>
</feature>
<feature type="compositionally biased region" description="Basic and acidic residues" evidence="1">
    <location>
        <begin position="84"/>
        <end position="93"/>
    </location>
</feature>
<evidence type="ECO:0000313" key="3">
    <source>
        <dbReference type="Proteomes" id="UP000699462"/>
    </source>
</evidence>
<protein>
    <submittedName>
        <fullName evidence="2">Uncharacterized protein</fullName>
    </submittedName>
</protein>
<organism evidence="2 3">
    <name type="scientific">Paragonimus westermani</name>
    <dbReference type="NCBI Taxonomy" id="34504"/>
    <lineage>
        <taxon>Eukaryota</taxon>
        <taxon>Metazoa</taxon>
        <taxon>Spiralia</taxon>
        <taxon>Lophotrochozoa</taxon>
        <taxon>Platyhelminthes</taxon>
        <taxon>Trematoda</taxon>
        <taxon>Digenea</taxon>
        <taxon>Plagiorchiida</taxon>
        <taxon>Troglotremata</taxon>
        <taxon>Troglotrematidae</taxon>
        <taxon>Paragonimus</taxon>
    </lineage>
</organism>
<keyword evidence="3" id="KW-1185">Reference proteome</keyword>
<proteinExistence type="predicted"/>
<name>A0A8T0DM89_9TREM</name>
<gene>
    <name evidence="2" type="ORF">P879_04584</name>
</gene>
<dbReference type="OrthoDB" id="6236357at2759"/>
<dbReference type="Proteomes" id="UP000699462">
    <property type="component" value="Unassembled WGS sequence"/>
</dbReference>
<dbReference type="EMBL" id="JTDF01002313">
    <property type="protein sequence ID" value="KAF8568943.1"/>
    <property type="molecule type" value="Genomic_DNA"/>
</dbReference>
<evidence type="ECO:0000313" key="2">
    <source>
        <dbReference type="EMBL" id="KAF8568943.1"/>
    </source>
</evidence>
<dbReference type="AlphaFoldDB" id="A0A8T0DM89"/>
<evidence type="ECO:0000256" key="1">
    <source>
        <dbReference type="SAM" id="MobiDB-lite"/>
    </source>
</evidence>
<accession>A0A8T0DM89</accession>